<reference evidence="1" key="1">
    <citation type="submission" date="2022-10" db="EMBL/GenBank/DDBJ databases">
        <authorList>
            <person name="Chen Y."/>
            <person name="Dougan E. K."/>
            <person name="Chan C."/>
            <person name="Rhodes N."/>
            <person name="Thang M."/>
        </authorList>
    </citation>
    <scope>NUCLEOTIDE SEQUENCE</scope>
</reference>
<evidence type="ECO:0000313" key="3">
    <source>
        <dbReference type="Proteomes" id="UP001152797"/>
    </source>
</evidence>
<dbReference type="AlphaFoldDB" id="A0A9P1GRJ9"/>
<dbReference type="Proteomes" id="UP001152797">
    <property type="component" value="Unassembled WGS sequence"/>
</dbReference>
<dbReference type="EMBL" id="CAMXCT020006756">
    <property type="protein sequence ID" value="CAL1172901.1"/>
    <property type="molecule type" value="Genomic_DNA"/>
</dbReference>
<dbReference type="EMBL" id="CAMXCT030006756">
    <property type="protein sequence ID" value="CAL4806838.1"/>
    <property type="molecule type" value="Genomic_DNA"/>
</dbReference>
<protein>
    <submittedName>
        <fullName evidence="1">Uncharacterized protein</fullName>
    </submittedName>
</protein>
<evidence type="ECO:0000313" key="2">
    <source>
        <dbReference type="EMBL" id="CAL1172901.1"/>
    </source>
</evidence>
<comment type="caution">
    <text evidence="1">The sequence shown here is derived from an EMBL/GenBank/DDBJ whole genome shotgun (WGS) entry which is preliminary data.</text>
</comment>
<name>A0A9P1GRJ9_9DINO</name>
<keyword evidence="3" id="KW-1185">Reference proteome</keyword>
<evidence type="ECO:0000313" key="1">
    <source>
        <dbReference type="EMBL" id="CAI4019526.1"/>
    </source>
</evidence>
<accession>A0A9P1GRJ9</accession>
<proteinExistence type="predicted"/>
<dbReference type="EMBL" id="CAMXCT010006756">
    <property type="protein sequence ID" value="CAI4019526.1"/>
    <property type="molecule type" value="Genomic_DNA"/>
</dbReference>
<organism evidence="1">
    <name type="scientific">Cladocopium goreaui</name>
    <dbReference type="NCBI Taxonomy" id="2562237"/>
    <lineage>
        <taxon>Eukaryota</taxon>
        <taxon>Sar</taxon>
        <taxon>Alveolata</taxon>
        <taxon>Dinophyceae</taxon>
        <taxon>Suessiales</taxon>
        <taxon>Symbiodiniaceae</taxon>
        <taxon>Cladocopium</taxon>
    </lineage>
</organism>
<sequence>MLMGKKCCAALEQFNLRPESHVTNGHILEVVNRCTRHQRQLTRCAAQWTERTKEKWDCGACEWNVYCCVASLVCIPELRSVLATCELPEDTARKAADCPEWGYMMRCLYKQGLFLRWDGQRDCRTYR</sequence>
<reference evidence="2" key="2">
    <citation type="submission" date="2024-04" db="EMBL/GenBank/DDBJ databases">
        <authorList>
            <person name="Chen Y."/>
            <person name="Shah S."/>
            <person name="Dougan E. K."/>
            <person name="Thang M."/>
            <person name="Chan C."/>
        </authorList>
    </citation>
    <scope>NUCLEOTIDE SEQUENCE [LARGE SCALE GENOMIC DNA]</scope>
</reference>
<gene>
    <name evidence="1" type="ORF">C1SCF055_LOCUS44021</name>
</gene>